<evidence type="ECO:0000313" key="5">
    <source>
        <dbReference type="Proteomes" id="UP001642464"/>
    </source>
</evidence>
<dbReference type="Gene3D" id="1.10.238.10">
    <property type="entry name" value="EF-hand"/>
    <property type="match status" value="1"/>
</dbReference>
<dbReference type="InterPro" id="IPR018247">
    <property type="entry name" value="EF_Hand_1_Ca_BS"/>
</dbReference>
<evidence type="ECO:0000256" key="1">
    <source>
        <dbReference type="ARBA" id="ARBA00022837"/>
    </source>
</evidence>
<feature type="region of interest" description="Disordered" evidence="2">
    <location>
        <begin position="1"/>
        <end position="85"/>
    </location>
</feature>
<dbReference type="SUPFAM" id="SSF47473">
    <property type="entry name" value="EF-hand"/>
    <property type="match status" value="1"/>
</dbReference>
<proteinExistence type="predicted"/>
<evidence type="ECO:0000256" key="2">
    <source>
        <dbReference type="SAM" id="MobiDB-lite"/>
    </source>
</evidence>
<reference evidence="4 5" key="1">
    <citation type="submission" date="2024-02" db="EMBL/GenBank/DDBJ databases">
        <authorList>
            <person name="Chen Y."/>
            <person name="Shah S."/>
            <person name="Dougan E. K."/>
            <person name="Thang M."/>
            <person name="Chan C."/>
        </authorList>
    </citation>
    <scope>NUCLEOTIDE SEQUENCE [LARGE SCALE GENOMIC DNA]</scope>
</reference>
<dbReference type="PANTHER" id="PTHR34894:SF5">
    <property type="entry name" value="EF-HAND DOMAIN-CONTAINING PROTEIN"/>
    <property type="match status" value="1"/>
</dbReference>
<feature type="domain" description="EF-hand" evidence="3">
    <location>
        <begin position="1025"/>
        <end position="1060"/>
    </location>
</feature>
<feature type="region of interest" description="Disordered" evidence="2">
    <location>
        <begin position="960"/>
        <end position="988"/>
    </location>
</feature>
<gene>
    <name evidence="4" type="ORF">SCF082_LOCUS12641</name>
</gene>
<feature type="compositionally biased region" description="Low complexity" evidence="2">
    <location>
        <begin position="976"/>
        <end position="988"/>
    </location>
</feature>
<name>A0ABP0JLE7_9DINO</name>
<dbReference type="Proteomes" id="UP001642464">
    <property type="component" value="Unassembled WGS sequence"/>
</dbReference>
<dbReference type="InterPro" id="IPR002048">
    <property type="entry name" value="EF_hand_dom"/>
</dbReference>
<evidence type="ECO:0000259" key="3">
    <source>
        <dbReference type="PROSITE" id="PS50222"/>
    </source>
</evidence>
<feature type="compositionally biased region" description="Basic and acidic residues" evidence="2">
    <location>
        <begin position="44"/>
        <end position="53"/>
    </location>
</feature>
<sequence>MKMRPARARRRPTSAAPQKTFRATSKAFKASTHARPNTAKPKIRRSDSDALHQEDDEESTRLKQQQQQQQQQQQKCAHEDRSRCGEHRHFRNARQKLVLHSATLAFKHKIKYPAERPRYHHEMKRERMRTLDQQRLKDKTVSLRAVLQEQREPQQPETQEGEDIKDMNTLAFGWDTLSKVPAETNPTSLVWDRVGEHMSLSEMLKKLSGNQTQLPDRGSTLTALRILQLIQDTSEDEVVRSSLRVAIDVLHAAAFGRSDDKDASEKNQLSAAQVKQLCADRVTELEIDNEALEFRVMELEERVTHQDMLLNGDGEQESGEEGNNVDPSAFVWQAIARVAPTVESQWGLFATLVQQRMLKFDKNGFGLVFQGLQESAAGDLDQIKMTLDVLALETLRPREILLMLESIFARPDARQLTEQFLDRNPTHEKMVLLESRSMTRIVSFWEVHWDRICDVLWMSTDLLDVMIEKRHDVIIKVLQKYSDWLGFGNRAKVIHEQHRVVLENLLSQVVARHARFLESAMLRNRQVLREVFESEGTGEELVASLASSSPSTLGTMLDHSKPVLGKVLRERSKLLSEVVRENPALLISLAQEDIDVFAKALATARGVVPALCHQLPVLIDAVVEAHPDDLAVCIASSPAAVASVLLHTPDNVLVHDVLGVNQELLCHNVERLDKLGLRNLELYQSQCCGKTVQTDPIQQAPGNGNIVARPLAEIVGKRRKEKATVSTFELGELCDMIAQFYQEKVEADQIDDRAGHSREPFSEVIYDHFVREAQDDAAAAKKALGGFVASLKQYFEDSSMVHWFALMSGGVNPEAFNTKAVDFFLSLLCAMIPVTDVEDCMLEEEDGVTVVPAENARDAVAAVASMYWYDEQDRAKLADKIRELDVFAVAPTKLSGERSEKKMWAKVDASLSSRPQENGLLELCPGANGARDKFQDVVSSKVIGQKNRLADEVLGLIARPPGGSHSQSLTPESDAGKGSDASSAADQSRGALLRRTMKKRRTIQCVSLLEVLDVVMDEWYCFEQAEVDTLVELFIQSDTNGDGVLSFDEFLAMVLIVDPYCDSRTVRRMFKMTGEENDEGEHIISPEEFVDVMRAHKYSGPALAHLKNKADGSISEGEEDAEDDAHTARK</sequence>
<evidence type="ECO:0000313" key="4">
    <source>
        <dbReference type="EMBL" id="CAK9015173.1"/>
    </source>
</evidence>
<feature type="compositionally biased region" description="Basic residues" evidence="2">
    <location>
        <begin position="1"/>
        <end position="12"/>
    </location>
</feature>
<dbReference type="PROSITE" id="PS00018">
    <property type="entry name" value="EF_HAND_1"/>
    <property type="match status" value="1"/>
</dbReference>
<dbReference type="InterPro" id="IPR011992">
    <property type="entry name" value="EF-hand-dom_pair"/>
</dbReference>
<feature type="compositionally biased region" description="Basic and acidic residues" evidence="2">
    <location>
        <begin position="76"/>
        <end position="85"/>
    </location>
</feature>
<comment type="caution">
    <text evidence="4">The sequence shown here is derived from an EMBL/GenBank/DDBJ whole genome shotgun (WGS) entry which is preliminary data.</text>
</comment>
<protein>
    <submittedName>
        <fullName evidence="4">Calmodulin</fullName>
    </submittedName>
</protein>
<dbReference type="EMBL" id="CAXAMM010007733">
    <property type="protein sequence ID" value="CAK9015173.1"/>
    <property type="molecule type" value="Genomic_DNA"/>
</dbReference>
<dbReference type="PROSITE" id="PS50222">
    <property type="entry name" value="EF_HAND_2"/>
    <property type="match status" value="1"/>
</dbReference>
<accession>A0ABP0JLE7</accession>
<feature type="region of interest" description="Disordered" evidence="2">
    <location>
        <begin position="1109"/>
        <end position="1130"/>
    </location>
</feature>
<dbReference type="PANTHER" id="PTHR34894">
    <property type="entry name" value="SAM-DEPENDENT METHYLTRANSFERASE RSMI, CONSERVED SITE"/>
    <property type="match status" value="1"/>
</dbReference>
<organism evidence="4 5">
    <name type="scientific">Durusdinium trenchii</name>
    <dbReference type="NCBI Taxonomy" id="1381693"/>
    <lineage>
        <taxon>Eukaryota</taxon>
        <taxon>Sar</taxon>
        <taxon>Alveolata</taxon>
        <taxon>Dinophyceae</taxon>
        <taxon>Suessiales</taxon>
        <taxon>Symbiodiniaceae</taxon>
        <taxon>Durusdinium</taxon>
    </lineage>
</organism>
<keyword evidence="1" id="KW-0106">Calcium</keyword>
<keyword evidence="5" id="KW-1185">Reference proteome</keyword>
<feature type="compositionally biased region" description="Low complexity" evidence="2">
    <location>
        <begin position="64"/>
        <end position="74"/>
    </location>
</feature>